<dbReference type="FunFam" id="3.40.50.150:FF:000041">
    <property type="entry name" value="Ribosomal RNA small subunit methyltransferase G"/>
    <property type="match status" value="1"/>
</dbReference>
<keyword evidence="4 6" id="KW-0808">Transferase</keyword>
<dbReference type="EMBL" id="JHAC01000050">
    <property type="protein sequence ID" value="EYB67086.1"/>
    <property type="molecule type" value="Genomic_DNA"/>
</dbReference>
<feature type="binding site" evidence="6">
    <location>
        <position position="155"/>
    </location>
    <ligand>
        <name>S-adenosyl-L-methionine</name>
        <dbReference type="ChEBI" id="CHEBI:59789"/>
    </ligand>
</feature>
<keyword evidence="2 6" id="KW-0698">rRNA processing</keyword>
<dbReference type="Proteomes" id="UP000020492">
    <property type="component" value="Unassembled WGS sequence"/>
</dbReference>
<feature type="binding site" evidence="6">
    <location>
        <position position="90"/>
    </location>
    <ligand>
        <name>S-adenosyl-L-methionine</name>
        <dbReference type="ChEBI" id="CHEBI:59789"/>
    </ligand>
</feature>
<sequence>MTPEGQALLLEGTAELGLKLTAEQVGGFARLLALLTESSAQMNLTALREERDILLKHFVDSLTVLLGEWLDRPAQGGPLRVLDLGTGAGFPALPLALVRPDLQMVPMDATRKKVEFVERAAQALGLAQVHPLVGRAETLGRDPQQRESYDRVVTRAVAALPVLAELALPFLRTGGLLIAQKGPILPEELEAGTRAAAEVGGAVRAVEPFSLPVADDARTLVVMEKTAPTPDRYPRREGVPGRKPLFWQAT</sequence>
<evidence type="ECO:0000313" key="8">
    <source>
        <dbReference type="EMBL" id="EYB67086.1"/>
    </source>
</evidence>
<evidence type="ECO:0000256" key="6">
    <source>
        <dbReference type="HAMAP-Rule" id="MF_00074"/>
    </source>
</evidence>
<evidence type="ECO:0000256" key="3">
    <source>
        <dbReference type="ARBA" id="ARBA00022603"/>
    </source>
</evidence>
<comment type="similarity">
    <text evidence="6">Belongs to the methyltransferase superfamily. RNA methyltransferase RsmG family.</text>
</comment>
<feature type="region of interest" description="Disordered" evidence="7">
    <location>
        <begin position="228"/>
        <end position="250"/>
    </location>
</feature>
<accession>A0A016QM92</accession>
<dbReference type="InterPro" id="IPR003682">
    <property type="entry name" value="rRNA_ssu_MeTfrase_G"/>
</dbReference>
<dbReference type="NCBIfam" id="TIGR00138">
    <property type="entry name" value="rsmG_gidB"/>
    <property type="match status" value="1"/>
</dbReference>
<dbReference type="GO" id="GO:0005829">
    <property type="term" value="C:cytosol"/>
    <property type="evidence" value="ECO:0007669"/>
    <property type="project" value="TreeGrafter"/>
</dbReference>
<name>A0A016QM92_9DEIO</name>
<feature type="binding site" evidence="6">
    <location>
        <begin position="136"/>
        <end position="137"/>
    </location>
    <ligand>
        <name>S-adenosyl-L-methionine</name>
        <dbReference type="ChEBI" id="CHEBI:59789"/>
    </ligand>
</feature>
<feature type="binding site" evidence="6">
    <location>
        <begin position="108"/>
        <end position="110"/>
    </location>
    <ligand>
        <name>S-adenosyl-L-methionine</name>
        <dbReference type="ChEBI" id="CHEBI:59789"/>
    </ligand>
</feature>
<dbReference type="Gene3D" id="3.40.50.150">
    <property type="entry name" value="Vaccinia Virus protein VP39"/>
    <property type="match status" value="1"/>
</dbReference>
<dbReference type="SUPFAM" id="SSF53335">
    <property type="entry name" value="S-adenosyl-L-methionine-dependent methyltransferases"/>
    <property type="match status" value="1"/>
</dbReference>
<evidence type="ECO:0000256" key="4">
    <source>
        <dbReference type="ARBA" id="ARBA00022679"/>
    </source>
</evidence>
<keyword evidence="9" id="KW-1185">Reference proteome</keyword>
<dbReference type="EC" id="2.1.1.-" evidence="6"/>
<dbReference type="PANTHER" id="PTHR31760:SF0">
    <property type="entry name" value="S-ADENOSYL-L-METHIONINE-DEPENDENT METHYLTRANSFERASES SUPERFAMILY PROTEIN"/>
    <property type="match status" value="1"/>
</dbReference>
<keyword evidence="3 6" id="KW-0489">Methyltransferase</keyword>
<dbReference type="AlphaFoldDB" id="A0A016QM92"/>
<comment type="caution">
    <text evidence="8">The sequence shown here is derived from an EMBL/GenBank/DDBJ whole genome shotgun (WGS) entry which is preliminary data.</text>
</comment>
<evidence type="ECO:0000256" key="1">
    <source>
        <dbReference type="ARBA" id="ARBA00022490"/>
    </source>
</evidence>
<evidence type="ECO:0000256" key="2">
    <source>
        <dbReference type="ARBA" id="ARBA00022552"/>
    </source>
</evidence>
<reference evidence="8 9" key="1">
    <citation type="submission" date="2014-03" db="EMBL/GenBank/DDBJ databases">
        <title>Draft genome sequence of Deinococcus phoenicis 1P10ME.</title>
        <authorList>
            <person name="Stepanov V.G."/>
            <person name="Vaishampayan P."/>
            <person name="Venkateswaran K."/>
            <person name="Fox G.E."/>
        </authorList>
    </citation>
    <scope>NUCLEOTIDE SEQUENCE [LARGE SCALE GENOMIC DNA]</scope>
    <source>
        <strain evidence="8 9">1P10ME</strain>
    </source>
</reference>
<keyword evidence="5 6" id="KW-0949">S-adenosyl-L-methionine</keyword>
<feature type="binding site" evidence="6">
    <location>
        <position position="85"/>
    </location>
    <ligand>
        <name>S-adenosyl-L-methionine</name>
        <dbReference type="ChEBI" id="CHEBI:59789"/>
    </ligand>
</feature>
<proteinExistence type="inferred from homology"/>
<keyword evidence="1 6" id="KW-0963">Cytoplasm</keyword>
<dbReference type="eggNOG" id="COG0357">
    <property type="taxonomic scope" value="Bacteria"/>
</dbReference>
<dbReference type="PANTHER" id="PTHR31760">
    <property type="entry name" value="S-ADENOSYL-L-METHIONINE-DEPENDENT METHYLTRANSFERASES SUPERFAMILY PROTEIN"/>
    <property type="match status" value="1"/>
</dbReference>
<comment type="function">
    <text evidence="6">Specifically methylates the N7 position of a guanine in 16S rRNA.</text>
</comment>
<dbReference type="OrthoDB" id="9808773at2"/>
<protein>
    <recommendedName>
        <fullName evidence="6">Ribosomal RNA small subunit methyltransferase G</fullName>
        <ecNumber evidence="6">2.1.1.-</ecNumber>
    </recommendedName>
    <alternativeName>
        <fullName evidence="6">16S rRNA 7-methylguanosine methyltransferase</fullName>
        <shortName evidence="6">16S rRNA m7G methyltransferase</shortName>
    </alternativeName>
</protein>
<dbReference type="RefSeq" id="WP_034359446.1">
    <property type="nucleotide sequence ID" value="NZ_JHAC01000050.1"/>
</dbReference>
<dbReference type="PATRIC" id="fig|1476583.3.peg.2947"/>
<dbReference type="GO" id="GO:0070043">
    <property type="term" value="F:rRNA (guanine-N7-)-methyltransferase activity"/>
    <property type="evidence" value="ECO:0007669"/>
    <property type="project" value="UniProtKB-UniRule"/>
</dbReference>
<evidence type="ECO:0000256" key="7">
    <source>
        <dbReference type="SAM" id="MobiDB-lite"/>
    </source>
</evidence>
<dbReference type="Pfam" id="PF02527">
    <property type="entry name" value="GidB"/>
    <property type="match status" value="1"/>
</dbReference>
<evidence type="ECO:0000313" key="9">
    <source>
        <dbReference type="Proteomes" id="UP000020492"/>
    </source>
</evidence>
<dbReference type="PIRSF" id="PIRSF003078">
    <property type="entry name" value="GidB"/>
    <property type="match status" value="1"/>
</dbReference>
<evidence type="ECO:0000256" key="5">
    <source>
        <dbReference type="ARBA" id="ARBA00022691"/>
    </source>
</evidence>
<comment type="subcellular location">
    <subcellularLocation>
        <location evidence="6">Cytoplasm</location>
    </subcellularLocation>
</comment>
<dbReference type="STRING" id="1476583.DEIPH_ctg052orf0095"/>
<gene>
    <name evidence="8" type="primary">gidB</name>
    <name evidence="6" type="synonym">rsmG</name>
    <name evidence="8" type="ORF">DEIPH_ctg052orf0095</name>
</gene>
<dbReference type="HAMAP" id="MF_00074">
    <property type="entry name" value="16SrRNA_methyltr_G"/>
    <property type="match status" value="1"/>
</dbReference>
<dbReference type="InterPro" id="IPR029063">
    <property type="entry name" value="SAM-dependent_MTases_sf"/>
</dbReference>
<organism evidence="8 9">
    <name type="scientific">Deinococcus phoenicis</name>
    <dbReference type="NCBI Taxonomy" id="1476583"/>
    <lineage>
        <taxon>Bacteria</taxon>
        <taxon>Thermotogati</taxon>
        <taxon>Deinococcota</taxon>
        <taxon>Deinococci</taxon>
        <taxon>Deinococcales</taxon>
        <taxon>Deinococcaceae</taxon>
        <taxon>Deinococcus</taxon>
    </lineage>
</organism>
<dbReference type="CDD" id="cd02440">
    <property type="entry name" value="AdoMet_MTases"/>
    <property type="match status" value="1"/>
</dbReference>